<accession>A0A7D0TLQ7</accession>
<feature type="region of interest" description="Disordered" evidence="1">
    <location>
        <begin position="148"/>
        <end position="170"/>
    </location>
</feature>
<sequence length="183" mass="20716">MLPYISWNTQGAPLRLRHLRHVRLRAHPPHAMGSPTQPIRARACRPRMAAGVRLARMQDRLLRRAPVARDLYRGRGPPGRDAARPPTAILLAQGRPPLLDQRAPTRRGSHQRWPGDHAQPLLARAPGARRAHHRLSRMAVRCARIRAAKHRGQGARRSRQKPNPALHRQVAVQRPLRVVCHQA</sequence>
<reference evidence="2 3" key="1">
    <citation type="journal article" date="2020" name="Viruses">
        <title>Genomic Analyses of Potential Novel Recombinant Human Adenovirus C in Brazil.</title>
        <authorList>
            <person name="Tahmasebi R."/>
            <person name="Costa A.C.D."/>
            <person name="Tardy K."/>
            <person name="Tinker R.J."/>
            <person name="Milagres F.A.P."/>
            <person name="Brustulin R."/>
            <person name="Teles M.D.A.R."/>
            <person name="Chagas R.T.D."/>
            <person name="Soares C.V.D.A."/>
            <person name="Watanabe A.S.A."/>
            <person name="Alencar C.S."/>
            <person name="Villanova F."/>
            <person name="Deng X."/>
            <person name="Delwart E."/>
            <person name="Luchs A."/>
            <person name="Leal E."/>
            <person name="Sabino E.C."/>
        </authorList>
    </citation>
    <scope>NUCLEOTIDE SEQUENCE [LARGE SCALE GENOMIC DNA]</scope>
    <source>
        <strain evidence="2">245-Araguaina</strain>
    </source>
</reference>
<proteinExistence type="predicted"/>
<evidence type="ECO:0000256" key="1">
    <source>
        <dbReference type="SAM" id="MobiDB-lite"/>
    </source>
</evidence>
<evidence type="ECO:0000313" key="3">
    <source>
        <dbReference type="Proteomes" id="UP000509332"/>
    </source>
</evidence>
<evidence type="ECO:0000313" key="2">
    <source>
        <dbReference type="EMBL" id="QGY64393.1"/>
    </source>
</evidence>
<feature type="compositionally biased region" description="Basic residues" evidence="1">
    <location>
        <begin position="148"/>
        <end position="160"/>
    </location>
</feature>
<feature type="region of interest" description="Disordered" evidence="1">
    <location>
        <begin position="99"/>
        <end position="118"/>
    </location>
</feature>
<protein>
    <submittedName>
        <fullName evidence="2">Putative 12.8 early protein</fullName>
    </submittedName>
</protein>
<dbReference type="EMBL" id="MN628614">
    <property type="protein sequence ID" value="QGY64393.1"/>
    <property type="molecule type" value="Genomic_DNA"/>
</dbReference>
<name>A0A7D0TLQ7_9ADEN</name>
<dbReference type="Proteomes" id="UP000509332">
    <property type="component" value="Segment"/>
</dbReference>
<organism evidence="2 3">
    <name type="scientific">Human mastadenovirus C</name>
    <dbReference type="NCBI Taxonomy" id="129951"/>
    <lineage>
        <taxon>Viruses</taxon>
        <taxon>Varidnaviria</taxon>
        <taxon>Bamfordvirae</taxon>
        <taxon>Preplasmiviricota</taxon>
        <taxon>Polisuviricotina</taxon>
        <taxon>Pharingeaviricetes</taxon>
        <taxon>Rowavirales</taxon>
        <taxon>Adenoviridae</taxon>
        <taxon>Mastadenovirus</taxon>
        <taxon>Mastadenovirus caesari</taxon>
    </lineage>
</organism>